<dbReference type="SUPFAM" id="SSF111369">
    <property type="entry name" value="HlyD-like secretion proteins"/>
    <property type="match status" value="1"/>
</dbReference>
<dbReference type="AlphaFoldDB" id="A0A4R6HAW7"/>
<dbReference type="PANTHER" id="PTHR30469:SF15">
    <property type="entry name" value="HLYD FAMILY OF SECRETION PROTEINS"/>
    <property type="match status" value="1"/>
</dbReference>
<proteinExistence type="inferred from homology"/>
<dbReference type="NCBIfam" id="TIGR01730">
    <property type="entry name" value="RND_mfp"/>
    <property type="match status" value="1"/>
</dbReference>
<comment type="similarity">
    <text evidence="1">Belongs to the membrane fusion protein (MFP) (TC 8.A.1) family.</text>
</comment>
<dbReference type="Gene3D" id="1.10.287.470">
    <property type="entry name" value="Helix hairpin bin"/>
    <property type="match status" value="1"/>
</dbReference>
<dbReference type="GO" id="GO:1990281">
    <property type="term" value="C:efflux pump complex"/>
    <property type="evidence" value="ECO:0007669"/>
    <property type="project" value="TreeGrafter"/>
</dbReference>
<dbReference type="Pfam" id="PF25967">
    <property type="entry name" value="RND-MFP_C"/>
    <property type="match status" value="1"/>
</dbReference>
<dbReference type="EMBL" id="SNWI01000001">
    <property type="protein sequence ID" value="TDO04861.1"/>
    <property type="molecule type" value="Genomic_DNA"/>
</dbReference>
<gene>
    <name evidence="3" type="ORF">DET52_101212</name>
</gene>
<feature type="domain" description="Multidrug resistance protein MdtA-like C-terminal permuted SH3" evidence="2">
    <location>
        <begin position="275"/>
        <end position="334"/>
    </location>
</feature>
<dbReference type="PANTHER" id="PTHR30469">
    <property type="entry name" value="MULTIDRUG RESISTANCE PROTEIN MDTA"/>
    <property type="match status" value="1"/>
</dbReference>
<reference evidence="3 4" key="1">
    <citation type="submission" date="2019-03" db="EMBL/GenBank/DDBJ databases">
        <title>Freshwater and sediment microbial communities from various areas in North America, analyzing microbe dynamics in response to fracking.</title>
        <authorList>
            <person name="Lamendella R."/>
        </authorList>
    </citation>
    <scope>NUCLEOTIDE SEQUENCE [LARGE SCALE GENOMIC DNA]</scope>
    <source>
        <strain evidence="3 4">114D</strain>
    </source>
</reference>
<dbReference type="Gene3D" id="2.40.420.20">
    <property type="match status" value="1"/>
</dbReference>
<dbReference type="Proteomes" id="UP000294848">
    <property type="component" value="Unassembled WGS sequence"/>
</dbReference>
<comment type="caution">
    <text evidence="3">The sequence shown here is derived from an EMBL/GenBank/DDBJ whole genome shotgun (WGS) entry which is preliminary data.</text>
</comment>
<protein>
    <submittedName>
        <fullName evidence="3">RND family efflux transporter MFP subunit</fullName>
    </submittedName>
</protein>
<organism evidence="3 4">
    <name type="scientific">Sunxiuqinia elliptica</name>
    <dbReference type="NCBI Taxonomy" id="655355"/>
    <lineage>
        <taxon>Bacteria</taxon>
        <taxon>Pseudomonadati</taxon>
        <taxon>Bacteroidota</taxon>
        <taxon>Bacteroidia</taxon>
        <taxon>Marinilabiliales</taxon>
        <taxon>Prolixibacteraceae</taxon>
        <taxon>Sunxiuqinia</taxon>
    </lineage>
</organism>
<accession>A0A4R6HAW7</accession>
<evidence type="ECO:0000259" key="2">
    <source>
        <dbReference type="Pfam" id="PF25967"/>
    </source>
</evidence>
<dbReference type="PROSITE" id="PS51257">
    <property type="entry name" value="PROKAR_LIPOPROTEIN"/>
    <property type="match status" value="1"/>
</dbReference>
<dbReference type="InterPro" id="IPR058627">
    <property type="entry name" value="MdtA-like_C"/>
</dbReference>
<evidence type="ECO:0000313" key="4">
    <source>
        <dbReference type="Proteomes" id="UP000294848"/>
    </source>
</evidence>
<evidence type="ECO:0000313" key="3">
    <source>
        <dbReference type="EMBL" id="TDO04861.1"/>
    </source>
</evidence>
<evidence type="ECO:0000256" key="1">
    <source>
        <dbReference type="ARBA" id="ARBA00009477"/>
    </source>
</evidence>
<dbReference type="Gene3D" id="2.40.50.100">
    <property type="match status" value="1"/>
</dbReference>
<dbReference type="InterPro" id="IPR006143">
    <property type="entry name" value="RND_pump_MFP"/>
</dbReference>
<dbReference type="GO" id="GO:0015562">
    <property type="term" value="F:efflux transmembrane transporter activity"/>
    <property type="evidence" value="ECO:0007669"/>
    <property type="project" value="TreeGrafter"/>
</dbReference>
<name>A0A4R6HAW7_9BACT</name>
<sequence length="358" mass="39376">MIMKIKVFLLLVMGGISMLTGCKHRETKQENLQTVKTEMAAVYGEVKTSSFPGKVKAASEINLSFRINGPITKINVTEGQFVHKGQVVAEMDSRDYVIQLSAAEAEYTRIKAEAERIIQLHGKQSVSDNDHDKAVTGLQQITAQYDAAKNALADTKLIAPFDGYIQKRYSDRAEVIGEGMPVFSMISADLPEVEINIPANEFVNRDRFSSYTCLFDVFPGQVFPLQLISISGKANANQLYTMRFRLKRGNDSQMPSPGMSAMVSIIYKPEENQKISVPITAIRDTGNGTMVWVYDEATQTVSERKVTVTQILNDGKVIISQGLNLGETIVTAGVHFLSEGEKVKLLPDVSSTNVGGLL</sequence>